<dbReference type="Gene3D" id="3.40.50.12390">
    <property type="match status" value="2"/>
</dbReference>
<dbReference type="SMART" id="SM00323">
    <property type="entry name" value="RasGAP"/>
    <property type="match status" value="1"/>
</dbReference>
<evidence type="ECO:0000256" key="15">
    <source>
        <dbReference type="ARBA" id="ARBA00023163"/>
    </source>
</evidence>
<dbReference type="OrthoDB" id="28245at2759"/>
<evidence type="ECO:0000256" key="1">
    <source>
        <dbReference type="ARBA" id="ARBA00004123"/>
    </source>
</evidence>
<dbReference type="InterPro" id="IPR041412">
    <property type="entry name" value="Xrn1_helical"/>
</dbReference>
<feature type="compositionally biased region" description="Basic and acidic residues" evidence="18">
    <location>
        <begin position="863"/>
        <end position="872"/>
    </location>
</feature>
<dbReference type="Gene3D" id="3.40.525.10">
    <property type="entry name" value="CRAL-TRIO lipid binding domain"/>
    <property type="match status" value="1"/>
</dbReference>
<dbReference type="InterPro" id="IPR011993">
    <property type="entry name" value="PH-like_dom_sf"/>
</dbReference>
<dbReference type="Pfam" id="PF00616">
    <property type="entry name" value="RasGAP"/>
    <property type="match status" value="1"/>
</dbReference>
<evidence type="ECO:0000256" key="11">
    <source>
        <dbReference type="ARBA" id="ARBA00022833"/>
    </source>
</evidence>
<keyword evidence="12" id="KW-0269">Exonuclease</keyword>
<dbReference type="EMBL" id="JAGPXD010000007">
    <property type="protein sequence ID" value="KAH7347949.1"/>
    <property type="molecule type" value="Genomic_DNA"/>
</dbReference>
<dbReference type="Pfam" id="PF21877">
    <property type="entry name" value="PH_NF1"/>
    <property type="match status" value="1"/>
</dbReference>
<keyword evidence="6" id="KW-0698">rRNA processing</keyword>
<dbReference type="FunFam" id="3.40.50.12390:FF:000003">
    <property type="entry name" value="5'-3' exoribonuclease"/>
    <property type="match status" value="1"/>
</dbReference>
<name>A0A8K0T586_9PEZI</name>
<dbReference type="GO" id="GO:0007165">
    <property type="term" value="P:signal transduction"/>
    <property type="evidence" value="ECO:0007669"/>
    <property type="project" value="UniProtKB-ARBA"/>
</dbReference>
<evidence type="ECO:0000256" key="10">
    <source>
        <dbReference type="ARBA" id="ARBA00022801"/>
    </source>
</evidence>
<dbReference type="Proteomes" id="UP000813385">
    <property type="component" value="Unassembled WGS sequence"/>
</dbReference>
<keyword evidence="13" id="KW-0805">Transcription regulation</keyword>
<keyword evidence="4" id="KW-0343">GTPase activation</keyword>
<comment type="caution">
    <text evidence="20">The sequence shown here is derived from an EMBL/GenBank/DDBJ whole genome shotgun (WGS) entry which is preliminary data.</text>
</comment>
<dbReference type="GO" id="GO:0046872">
    <property type="term" value="F:metal ion binding"/>
    <property type="evidence" value="ECO:0007669"/>
    <property type="project" value="UniProtKB-KW"/>
</dbReference>
<feature type="compositionally biased region" description="Basic and acidic residues" evidence="18">
    <location>
        <begin position="413"/>
        <end position="435"/>
    </location>
</feature>
<keyword evidence="11" id="KW-0862">Zinc</keyword>
<dbReference type="GO" id="GO:0006364">
    <property type="term" value="P:rRNA processing"/>
    <property type="evidence" value="ECO:0007669"/>
    <property type="project" value="UniProtKB-KW"/>
</dbReference>
<sequence>MGIPAAFRWLSSKYPKIISPVIEGQPITLDDGSVIPVDTTGPNPNGEEFDNLYLDMNGIVHPCTHPDDRPAPTDEEEMMLEVFRYTDRVVNMVRPRKLLMIAVDGVAPRAKMNQQRSRRFRSAQEAQEKEADKQEHLKLLKQQNGGVLPQETLEAAAKKVFDSNSITPGTPFMDILAASLRYWCAYKLNTDPAWAKMKIIISDATVPGEGEHKIMSFVRSQRTAPDYDPNTRHVIYGLDADLIMLGLATHEPHFRVLREDVFFQDAKARMCKICGQKGHDERACRGDAKEKEGEFDEQSKETTLKPFIWLHVAVLREYLAVELHVPGLPFRFDLERAIDDWVFMCCFVGNDFLPHLPALEIRENGINTLMAIWRENLPLMGGYVTKDGHVDLERAQRILAGLAKQEDDIFKRRKEQEDRREANAKRRKLQDERNGRRGNKDHHSGGYRKAPLDSASTGLQLFPVADGVTHDMITGRSSNSNANVANKSAASIIRSQLQGLGSDAKAPVEPAVEATTEAPDAATQSTLGKRKADVIDQPPTPSDAEASGTASVAEEAAIDHVRLWEDGYADRYYEQKFHVDRKDIGFRHRVAHAYVEGLAWVLLYYYQGCPSWEWFYPYHYAPFAADFVDMGKMEINFEKGRIAKPFEQLMSVLPAASRHALPEVFHDLMLNEDSEVIDFYPEEFEIDLNGKKFAWQGVALLPFIEMSRLLAAVESKYPLLSPEDAARNAVGHDVLLFSDAHHNLYDEISTHFYSKKKQGSGALKLSPLTSDGLAGKVEPVPDYLPHAALAYPSERQAMPSLDYDRSLRTLADHSYSSMLLRDIENLKNHNSRGGRGGWGGGPSGRGGDRGRGRGGRGYNHGHHGGDRHHGSRDGYGQQPAPGWQPPPPGHPGFGIGMPPPPPSGAQFGNGRPWHPAQGGQAPPGLPHRTGTLGRELCRDDIVVSTRSTLVNIGTTNISPVLESLVTLLEDLGRGYKGLSSHPTHVVLSELYVLGLAADCCTAHWDLVAATDETRTAPAARGRKPLLDRTPAPLDDALVARTFDVLKRLMEPVSEGFILPAHTILASTHLRHTPTSFTSTPSTVIETIVPGPDDPREHPALIEVHVKVIVELLTASSWERSFEYFKGNIHAVRTLHSAQHGNGQPAAISEDDRSALVALRLLSYFWVDGRKLGLVVQEICSSFLHFRRPFQNTIAAVLPVLITSWLNRHPNEFVQHHTQHRRLDGGADTLFDMAHALGDNGRKRGGLLALQTTLLFLLPDVFEVASNLRDAKSNSIVKKTAFLEGLRKALRNRNEQAAYCLVSLLHACRHFNVEDDAAFVSFALDIQDEVTDAMFRRSPSQTEASALEEDLLTAAFVSLAQLNPANPPEHLLEACLASSAPRAFISSMIHGCGYLARQPDARKYDALFLVAAPFMLDQLQIIADASDGTNRTDLDANDPNTTKMASSIIEYLEASPDFLTKDATGSAPAGDDLLNRAFHIFLSLVLSESPAIRTMATSVAGRLLEDPAVLGGLKSRGNLGSLDLRMAFWRRSCRLLVEMCERALVANSHAAMQTIHEYLETRALLLKCLGKLAELPREVPELPTAVTKTETTLLVALCSPDIETCQMVTACIGIAVEVYAASEATPEATKVLAPLVRNSDIFRELGSRAFRFTGLVAFQKRVRGLLRQLQFPTVGILAAWEHAFQRWMYLSREVSTATIDSVNEKTLVEWRNFSGFLASLGGICVANQSIILEEPALGSLGWIDRLPAENYEEPSLNRYLRLSIQLMGCANVRVREATREVLSADISPSLFQYLFKSLETELEVLFTGALASTDQAQDIEVPFAEQAISLLRALVERLDGPADLGAASSVHLGALTLNFAKFMDTIPDNISTLKVKIKVCQLCEAVNKRKEHLNLRDDVRIRNQLLEYIFGWIARPRSPAKDVPGGVGRVEESLRVQKDLDRACLRSLSELTFRLPLQPGEGQTDAGTSELKSQMFHTYFNRFLSLLNHDTMEFPRGEHPSAGAARDEATSIAELAITILSNLLSANIDVGLKHSLNIGYHDNVEIRTAFVRVLCNILVQGTEFNNLTDQAVSEKYDELLEILTKDMTLVAAMSAICPSNEVDELTVALLTIFERRGLSFDLLEVLIKQEIEETENESEILRRTCVATKTLSVYAKWKGQEYLKDTLQKVVERLMLTSKDLGLELDPARVSSADELEKNALQLQVVAKVFIDDIRASSVSIPPAFRRVCHIISTAVLPKFPDAKYTAVGAFVFLRFFCPAIVAPEVEGLLDTAPSRDLRRGLLLIAKVIQNLANNVLFGAKEPYMYPLNKFLTQNIYHVTTFLREISVPPDGPVPSVSSESFDFGSCVALHRFLYDHWDHVRQKLVTQERRDFVRSPADVSRGRSPVLEPLRHLITNLGPPPLAVTWNRPLLSMNSPPAYSRFQDFMLRNAFRSTESFITARAVYDGGESKDAVSVVCIILRHIDTESIDYDTLLFCYLKIASRLWHKPFGLLIDATCYSGQNEPPDELFKKLEVLTPVELRRHLTRIYVYNMNSAFRKCFRRILKVSAKTDSSIFHPKNVDYHLIGSLQDLQAHFHLSQLHLPKETISVVTDTRFVFQPVTRLSKTKGKIEVVIKVGSQFVQVTTTKKQDVFPEYRLNSTVNDIFRLGEVDEAPTSIQTEDDSAFGLRADNGRIIMYFTSPKKADVLQSIRGAKAKYGKDNRLFKAYERLVRPQDVPGTLLNLALSNLSSSDSSLRLSSYNLLGALCKAFRFSAASKLVCIIDVSVPLNPASFIVGMSQELARTEPQLTFDFLTEFFVGWDSFADEQKPLSLAYMAPWLSNLRTTIIASDVDGDKAKDKIATLFRKLIDIAITDHFLAHTLEHDIWPSIASDELIIEIFMEELTKAAMGFGFDDEPLESLASIVAGVGTISLRAKIISRLRKALNRTSLRPTKHLPDNAVWAEICVLLHFCLTLSFDNGVQSQLYLPEIFHIVTMLANTGTVEVRVLIHRLLVNTVHAACTSFLIDDLRSNKLRASLDVLSETKNDTFPASLRDAASMSTTHDSGHILAATETLATTLFELCSLAAPSVDVSNAWKSRWMSLVASTAFQNNPAIQPRAFTVMGCLAREEVDDDLLYQVLVALRISVGRLGEENNSDMFIAIVTSLSKMMAKLPSASRYGLQLFWLAISLLRLVPSGLFNCTAHFLEAVLSNIGGLGGLRGSSNMASLLLQGRGQLEDAASQLDEVYGIHFTKERFHLAVCACIARGLTDTTTRQVAMRVIATFLEMTNNSGVAGEGFAASSFSSPYMSLLIARSTSQEEVEETMWLAGVNPAGCSALLFPRRFGHAGLHEDSELLLMTAIELVDFQYLEDSVQERTLRWLTELCNHRPMIATKLYGPLASILDDVLLHCQNYSTISAAHSLLRCINSRPPVSGMPDSSAQLEQTLHEAGFSGLWKSCSLDSSHEYSRQYYNLTERLIELIIV</sequence>
<keyword evidence="9" id="KW-0479">Metal-binding</keyword>
<evidence type="ECO:0000313" key="20">
    <source>
        <dbReference type="EMBL" id="KAH7347949.1"/>
    </source>
</evidence>
<dbReference type="SUPFAM" id="SSF48371">
    <property type="entry name" value="ARM repeat"/>
    <property type="match status" value="2"/>
</dbReference>
<proteinExistence type="inferred from homology"/>
<dbReference type="InterPro" id="IPR001936">
    <property type="entry name" value="RasGAP_dom"/>
</dbReference>
<feature type="region of interest" description="Disordered" evidence="18">
    <location>
        <begin position="504"/>
        <end position="551"/>
    </location>
</feature>
<dbReference type="FunFam" id="1.25.40.1050:FF:000002">
    <property type="entry name" value="5'-3' exoribonuclease"/>
    <property type="match status" value="1"/>
</dbReference>
<dbReference type="CDD" id="cd05392">
    <property type="entry name" value="RasGAP_Neurofibromin_like"/>
    <property type="match status" value="1"/>
</dbReference>
<keyword evidence="14" id="KW-0175">Coiled coil</keyword>
<dbReference type="PANTHER" id="PTHR12341:SF41">
    <property type="entry name" value="5'-3' EXORIBONUCLEASE 2"/>
    <property type="match status" value="1"/>
</dbReference>
<dbReference type="SUPFAM" id="SSF48350">
    <property type="entry name" value="GTPase activation domain, GAP"/>
    <property type="match status" value="1"/>
</dbReference>
<dbReference type="PROSITE" id="PS00509">
    <property type="entry name" value="RAS_GTPASE_ACTIV_1"/>
    <property type="match status" value="1"/>
</dbReference>
<evidence type="ECO:0000256" key="3">
    <source>
        <dbReference type="ARBA" id="ARBA00013845"/>
    </source>
</evidence>
<feature type="region of interest" description="Disordered" evidence="18">
    <location>
        <begin position="827"/>
        <end position="932"/>
    </location>
</feature>
<keyword evidence="5" id="KW-0806">Transcription termination</keyword>
<dbReference type="GO" id="GO:0006397">
    <property type="term" value="P:mRNA processing"/>
    <property type="evidence" value="ECO:0007669"/>
    <property type="project" value="UniProtKB-KW"/>
</dbReference>
<protein>
    <recommendedName>
        <fullName evidence="3">5'-3' exoribonuclease 2</fullName>
    </recommendedName>
</protein>
<dbReference type="Pfam" id="PF03159">
    <property type="entry name" value="XRN_N"/>
    <property type="match status" value="1"/>
</dbReference>
<evidence type="ECO:0000256" key="7">
    <source>
        <dbReference type="ARBA" id="ARBA00022664"/>
    </source>
</evidence>
<evidence type="ECO:0000256" key="9">
    <source>
        <dbReference type="ARBA" id="ARBA00022723"/>
    </source>
</evidence>
<gene>
    <name evidence="20" type="ORF">B0T11DRAFT_313259</name>
</gene>
<evidence type="ECO:0000256" key="18">
    <source>
        <dbReference type="SAM" id="MobiDB-lite"/>
    </source>
</evidence>
<keyword evidence="16" id="KW-0539">Nucleus</keyword>
<feature type="region of interest" description="Disordered" evidence="18">
    <location>
        <begin position="413"/>
        <end position="454"/>
    </location>
</feature>
<feature type="compositionally biased region" description="Gly residues" evidence="18">
    <location>
        <begin position="833"/>
        <end position="845"/>
    </location>
</feature>
<dbReference type="InterPro" id="IPR004859">
    <property type="entry name" value="Xrn1_N"/>
</dbReference>
<evidence type="ECO:0000256" key="8">
    <source>
        <dbReference type="ARBA" id="ARBA00022722"/>
    </source>
</evidence>
<dbReference type="InterPro" id="IPR054071">
    <property type="entry name" value="PH_NF1"/>
</dbReference>
<evidence type="ECO:0000313" key="21">
    <source>
        <dbReference type="Proteomes" id="UP000813385"/>
    </source>
</evidence>
<keyword evidence="7" id="KW-0507">mRNA processing</keyword>
<evidence type="ECO:0000256" key="16">
    <source>
        <dbReference type="ARBA" id="ARBA00023242"/>
    </source>
</evidence>
<reference evidence="20" key="1">
    <citation type="journal article" date="2021" name="Nat. Commun.">
        <title>Genetic determinants of endophytism in the Arabidopsis root mycobiome.</title>
        <authorList>
            <person name="Mesny F."/>
            <person name="Miyauchi S."/>
            <person name="Thiergart T."/>
            <person name="Pickel B."/>
            <person name="Atanasova L."/>
            <person name="Karlsson M."/>
            <person name="Huettel B."/>
            <person name="Barry K.W."/>
            <person name="Haridas S."/>
            <person name="Chen C."/>
            <person name="Bauer D."/>
            <person name="Andreopoulos W."/>
            <person name="Pangilinan J."/>
            <person name="LaButti K."/>
            <person name="Riley R."/>
            <person name="Lipzen A."/>
            <person name="Clum A."/>
            <person name="Drula E."/>
            <person name="Henrissat B."/>
            <person name="Kohler A."/>
            <person name="Grigoriev I.V."/>
            <person name="Martin F.M."/>
            <person name="Hacquard S."/>
        </authorList>
    </citation>
    <scope>NUCLEOTIDE SEQUENCE</scope>
    <source>
        <strain evidence="20">MPI-CAGE-AT-0016</strain>
    </source>
</reference>
<dbReference type="InterPro" id="IPR027073">
    <property type="entry name" value="5_3_exoribonuclease"/>
</dbReference>
<organism evidence="20 21">
    <name type="scientific">Plectosphaerella cucumerina</name>
    <dbReference type="NCBI Taxonomy" id="40658"/>
    <lineage>
        <taxon>Eukaryota</taxon>
        <taxon>Fungi</taxon>
        <taxon>Dikarya</taxon>
        <taxon>Ascomycota</taxon>
        <taxon>Pezizomycotina</taxon>
        <taxon>Sordariomycetes</taxon>
        <taxon>Hypocreomycetidae</taxon>
        <taxon>Glomerellales</taxon>
        <taxon>Plectosphaerellaceae</taxon>
        <taxon>Plectosphaerella</taxon>
    </lineage>
</organism>
<evidence type="ECO:0000256" key="13">
    <source>
        <dbReference type="ARBA" id="ARBA00023015"/>
    </source>
</evidence>
<dbReference type="GO" id="GO:0003723">
    <property type="term" value="F:RNA binding"/>
    <property type="evidence" value="ECO:0007669"/>
    <property type="project" value="TreeGrafter"/>
</dbReference>
<comment type="subcellular location">
    <subcellularLocation>
        <location evidence="1">Nucleus</location>
    </subcellularLocation>
</comment>
<dbReference type="Pfam" id="PF17846">
    <property type="entry name" value="XRN_M"/>
    <property type="match status" value="1"/>
</dbReference>
<comment type="similarity">
    <text evidence="2">Belongs to the 5'-3' exonuclease family. XRN2/RAT1 subfamily.</text>
</comment>
<keyword evidence="10" id="KW-0378">Hydrolase</keyword>
<dbReference type="GO" id="GO:0005096">
    <property type="term" value="F:GTPase activator activity"/>
    <property type="evidence" value="ECO:0007669"/>
    <property type="project" value="UniProtKB-KW"/>
</dbReference>
<evidence type="ECO:0000256" key="14">
    <source>
        <dbReference type="ARBA" id="ARBA00023054"/>
    </source>
</evidence>
<dbReference type="GO" id="GO:0006353">
    <property type="term" value="P:DNA-templated transcription termination"/>
    <property type="evidence" value="ECO:0007669"/>
    <property type="project" value="UniProtKB-KW"/>
</dbReference>
<dbReference type="PANTHER" id="PTHR12341">
    <property type="entry name" value="5'-&gt;3' EXORIBONUCLEASE"/>
    <property type="match status" value="1"/>
</dbReference>
<dbReference type="FunFam" id="3.40.50.12390:FF:000005">
    <property type="entry name" value="5'-3' exoribonuclease 2"/>
    <property type="match status" value="1"/>
</dbReference>
<keyword evidence="15" id="KW-0804">Transcription</keyword>
<evidence type="ECO:0000256" key="6">
    <source>
        <dbReference type="ARBA" id="ARBA00022552"/>
    </source>
</evidence>
<feature type="domain" description="Ras-GAP" evidence="19">
    <location>
        <begin position="2100"/>
        <end position="2293"/>
    </location>
</feature>
<dbReference type="Gene3D" id="1.10.506.10">
    <property type="entry name" value="GTPase Activation - p120gap, domain 1"/>
    <property type="match status" value="2"/>
</dbReference>
<dbReference type="InterPro" id="IPR016024">
    <property type="entry name" value="ARM-type_fold"/>
</dbReference>
<dbReference type="Gene3D" id="1.25.40.1050">
    <property type="match status" value="1"/>
</dbReference>
<accession>A0A8K0T586</accession>
<feature type="region of interest" description="Disordered" evidence="18">
    <location>
        <begin position="112"/>
        <end position="133"/>
    </location>
</feature>
<dbReference type="GO" id="GO:0004534">
    <property type="term" value="F:5'-3' RNA exonuclease activity"/>
    <property type="evidence" value="ECO:0007669"/>
    <property type="project" value="TreeGrafter"/>
</dbReference>
<dbReference type="InterPro" id="IPR008936">
    <property type="entry name" value="Rho_GTPase_activation_prot"/>
</dbReference>
<dbReference type="InterPro" id="IPR023152">
    <property type="entry name" value="RasGAP_CS"/>
</dbReference>
<dbReference type="Pfam" id="PF13716">
    <property type="entry name" value="CRAL_TRIO_2"/>
    <property type="match status" value="1"/>
</dbReference>
<dbReference type="GO" id="GO:0000956">
    <property type="term" value="P:nuclear-transcribed mRNA catabolic process"/>
    <property type="evidence" value="ECO:0007669"/>
    <property type="project" value="TreeGrafter"/>
</dbReference>
<dbReference type="InterPro" id="IPR001251">
    <property type="entry name" value="CRAL-TRIO_dom"/>
</dbReference>
<evidence type="ECO:0000256" key="5">
    <source>
        <dbReference type="ARBA" id="ARBA00022472"/>
    </source>
</evidence>
<dbReference type="CDD" id="cd18673">
    <property type="entry name" value="PIN_XRN1-2-like"/>
    <property type="match status" value="1"/>
</dbReference>
<dbReference type="GO" id="GO:0005634">
    <property type="term" value="C:nucleus"/>
    <property type="evidence" value="ECO:0007669"/>
    <property type="project" value="UniProtKB-SubCell"/>
</dbReference>
<evidence type="ECO:0000256" key="4">
    <source>
        <dbReference type="ARBA" id="ARBA00022468"/>
    </source>
</evidence>
<dbReference type="InterPro" id="IPR036865">
    <property type="entry name" value="CRAL-TRIO_dom_sf"/>
</dbReference>
<evidence type="ECO:0000256" key="17">
    <source>
        <dbReference type="ARBA" id="ARBA00046137"/>
    </source>
</evidence>
<dbReference type="Gene3D" id="2.30.29.30">
    <property type="entry name" value="Pleckstrin-homology domain (PH domain)/Phosphotyrosine-binding domain (PTB)"/>
    <property type="match status" value="1"/>
</dbReference>
<keyword evidence="8" id="KW-0540">Nuclease</keyword>
<evidence type="ECO:0000256" key="2">
    <source>
        <dbReference type="ARBA" id="ARBA00006994"/>
    </source>
</evidence>
<comment type="function">
    <text evidence="17">Possesses 5'-&gt;3' exoribonuclease activity. Required for the processing of nuclear mRNA and rRNA precursors. May promote the termination of transcription by RNA polymerase II. Essential for vegetative cell growth and chromosome segregation.</text>
</comment>
<evidence type="ECO:0000259" key="19">
    <source>
        <dbReference type="PROSITE" id="PS50018"/>
    </source>
</evidence>
<dbReference type="PROSITE" id="PS50018">
    <property type="entry name" value="RAS_GTPASE_ACTIV_2"/>
    <property type="match status" value="1"/>
</dbReference>
<evidence type="ECO:0000256" key="12">
    <source>
        <dbReference type="ARBA" id="ARBA00022839"/>
    </source>
</evidence>
<keyword evidence="21" id="KW-1185">Reference proteome</keyword>